<accession>A0ABN8Z0N9</accession>
<reference evidence="2" key="1">
    <citation type="submission" date="2023-04" db="EMBL/GenBank/DDBJ databases">
        <authorList>
            <consortium name="ELIXIR-Norway"/>
        </authorList>
    </citation>
    <scope>NUCLEOTIDE SEQUENCE [LARGE SCALE GENOMIC DNA]</scope>
</reference>
<gene>
    <name evidence="2" type="ORF">MRATA1EN1_LOCUS14683</name>
</gene>
<dbReference type="Proteomes" id="UP001176941">
    <property type="component" value="Chromosome 25"/>
</dbReference>
<organism evidence="2 3">
    <name type="scientific">Rangifer tarandus platyrhynchus</name>
    <name type="common">Svalbard reindeer</name>
    <dbReference type="NCBI Taxonomy" id="3082113"/>
    <lineage>
        <taxon>Eukaryota</taxon>
        <taxon>Metazoa</taxon>
        <taxon>Chordata</taxon>
        <taxon>Craniata</taxon>
        <taxon>Vertebrata</taxon>
        <taxon>Euteleostomi</taxon>
        <taxon>Mammalia</taxon>
        <taxon>Eutheria</taxon>
        <taxon>Laurasiatheria</taxon>
        <taxon>Artiodactyla</taxon>
        <taxon>Ruminantia</taxon>
        <taxon>Pecora</taxon>
        <taxon>Cervidae</taxon>
        <taxon>Odocoileinae</taxon>
        <taxon>Rangifer</taxon>
    </lineage>
</organism>
<protein>
    <submittedName>
        <fullName evidence="2">Uncharacterized protein</fullName>
    </submittedName>
</protein>
<feature type="region of interest" description="Disordered" evidence="1">
    <location>
        <begin position="50"/>
        <end position="74"/>
    </location>
</feature>
<proteinExistence type="predicted"/>
<evidence type="ECO:0000313" key="3">
    <source>
        <dbReference type="Proteomes" id="UP001176941"/>
    </source>
</evidence>
<name>A0ABN8Z0N9_RANTA</name>
<evidence type="ECO:0000256" key="1">
    <source>
        <dbReference type="SAM" id="MobiDB-lite"/>
    </source>
</evidence>
<sequence>MTPRISRTPTCIPKAPYPESPQHGCLLGEALLSPASPGCCLGCTSQLGPQASDGGGFPGARPPPLRQGLTQGPRMHVRQLEAAGEDHTAWLSCGRAPGGQRASPGALPPSTSTPCREMEPQPEHGPLAGRSTRDPGVSE</sequence>
<evidence type="ECO:0000313" key="2">
    <source>
        <dbReference type="EMBL" id="CAI9165721.1"/>
    </source>
</evidence>
<feature type="region of interest" description="Disordered" evidence="1">
    <location>
        <begin position="90"/>
        <end position="139"/>
    </location>
</feature>
<keyword evidence="3" id="KW-1185">Reference proteome</keyword>
<dbReference type="EMBL" id="OX459961">
    <property type="protein sequence ID" value="CAI9165721.1"/>
    <property type="molecule type" value="Genomic_DNA"/>
</dbReference>